<keyword evidence="2" id="KW-1185">Reference proteome</keyword>
<dbReference type="EMBL" id="CP036268">
    <property type="protein sequence ID" value="QDT38839.1"/>
    <property type="molecule type" value="Genomic_DNA"/>
</dbReference>
<dbReference type="AlphaFoldDB" id="A0A517R4M5"/>
<reference evidence="1 2" key="1">
    <citation type="submission" date="2019-02" db="EMBL/GenBank/DDBJ databases">
        <title>Deep-cultivation of Planctomycetes and their phenomic and genomic characterization uncovers novel biology.</title>
        <authorList>
            <person name="Wiegand S."/>
            <person name="Jogler M."/>
            <person name="Boedeker C."/>
            <person name="Pinto D."/>
            <person name="Vollmers J."/>
            <person name="Rivas-Marin E."/>
            <person name="Kohn T."/>
            <person name="Peeters S.H."/>
            <person name="Heuer A."/>
            <person name="Rast P."/>
            <person name="Oberbeckmann S."/>
            <person name="Bunk B."/>
            <person name="Jeske O."/>
            <person name="Meyerdierks A."/>
            <person name="Storesund J.E."/>
            <person name="Kallscheuer N."/>
            <person name="Luecker S."/>
            <person name="Lage O.M."/>
            <person name="Pohl T."/>
            <person name="Merkel B.J."/>
            <person name="Hornburger P."/>
            <person name="Mueller R.-W."/>
            <person name="Bruemmer F."/>
            <person name="Labrenz M."/>
            <person name="Spormann A.M."/>
            <person name="Op den Camp H."/>
            <person name="Overmann J."/>
            <person name="Amann R."/>
            <person name="Jetten M.S.M."/>
            <person name="Mascher T."/>
            <person name="Medema M.H."/>
            <person name="Devos D.P."/>
            <person name="Kaster A.-K."/>
            <person name="Ovreas L."/>
            <person name="Rohde M."/>
            <person name="Galperin M.Y."/>
            <person name="Jogler C."/>
        </authorList>
    </citation>
    <scope>NUCLEOTIDE SEQUENCE [LARGE SCALE GENOMIC DNA]</scope>
    <source>
        <strain evidence="1 2">Pan189</strain>
    </source>
</reference>
<dbReference type="Proteomes" id="UP000317318">
    <property type="component" value="Chromosome"/>
</dbReference>
<protein>
    <submittedName>
        <fullName evidence="1">Uncharacterized protein</fullName>
    </submittedName>
</protein>
<gene>
    <name evidence="1" type="ORF">Pan189_32380</name>
</gene>
<dbReference type="KEGG" id="svp:Pan189_32380"/>
<organism evidence="1 2">
    <name type="scientific">Stratiformator vulcanicus</name>
    <dbReference type="NCBI Taxonomy" id="2527980"/>
    <lineage>
        <taxon>Bacteria</taxon>
        <taxon>Pseudomonadati</taxon>
        <taxon>Planctomycetota</taxon>
        <taxon>Planctomycetia</taxon>
        <taxon>Planctomycetales</taxon>
        <taxon>Planctomycetaceae</taxon>
        <taxon>Stratiformator</taxon>
    </lineage>
</organism>
<accession>A0A517R4M5</accession>
<evidence type="ECO:0000313" key="1">
    <source>
        <dbReference type="EMBL" id="QDT38839.1"/>
    </source>
</evidence>
<evidence type="ECO:0000313" key="2">
    <source>
        <dbReference type="Proteomes" id="UP000317318"/>
    </source>
</evidence>
<sequence>MKAVLLFAALIPLEAPKPERVPALKITVIVHEVCQATKTAEVSRKAVSEHSFLVTEGRWNGVVFTQKLRPYRSKRGDHFITIDSARIRFDARSARVDSFQGNSEKLKVVECQVIAGPISDGQIRGVAIGWDWTSGEELPQIDQKIFSEESHTYHYTVELHQSVADGDVASFGSVDEPKCYVPKVSLALAQILQFNRDGSSDYVPPYFREVSFEDRLGAAWKVNPLSLREPVEAARPEPPIEWP</sequence>
<proteinExistence type="predicted"/>
<name>A0A517R4M5_9PLAN</name>
<dbReference type="RefSeq" id="WP_145364907.1">
    <property type="nucleotide sequence ID" value="NZ_CP036268.1"/>
</dbReference>